<evidence type="ECO:0000256" key="1">
    <source>
        <dbReference type="ARBA" id="ARBA00010641"/>
    </source>
</evidence>
<dbReference type="PANTHER" id="PTHR43133">
    <property type="entry name" value="RNA POLYMERASE ECF-TYPE SIGMA FACTO"/>
    <property type="match status" value="1"/>
</dbReference>
<dbReference type="GO" id="GO:0006352">
    <property type="term" value="P:DNA-templated transcription initiation"/>
    <property type="evidence" value="ECO:0007669"/>
    <property type="project" value="InterPro"/>
</dbReference>
<keyword evidence="2" id="KW-0805">Transcription regulation</keyword>
<dbReference type="InterPro" id="IPR007627">
    <property type="entry name" value="RNA_pol_sigma70_r2"/>
</dbReference>
<sequence length="191" mass="20955">MESSAESNEELSAGLVSRIARGDEEAFGTLYDALSPRLFGLVCAILADAAEAEDVMQECFLHVWNNAHRFDPARGSVTTWLFLLFRSRAIDRRRRHRRREGHVELSGMTESSSPFDLATVPGQGAPAGEDGIIHAALHDLPEDQRRAIDLAFFGGLTHHEIATQLATPVGTIKARIRRGLMRLASLLADPA</sequence>
<dbReference type="EMBL" id="CP080507">
    <property type="protein sequence ID" value="QYM79376.1"/>
    <property type="molecule type" value="Genomic_DNA"/>
</dbReference>
<evidence type="ECO:0000259" key="5">
    <source>
        <dbReference type="Pfam" id="PF04542"/>
    </source>
</evidence>
<dbReference type="InterPro" id="IPR013249">
    <property type="entry name" value="RNA_pol_sigma70_r4_t2"/>
</dbReference>
<dbReference type="InterPro" id="IPR013324">
    <property type="entry name" value="RNA_pol_sigma_r3/r4-like"/>
</dbReference>
<dbReference type="InterPro" id="IPR014284">
    <property type="entry name" value="RNA_pol_sigma-70_dom"/>
</dbReference>
<dbReference type="InterPro" id="IPR039425">
    <property type="entry name" value="RNA_pol_sigma-70-like"/>
</dbReference>
<dbReference type="Gene3D" id="1.10.1740.10">
    <property type="match status" value="1"/>
</dbReference>
<organism evidence="7 8">
    <name type="scientific">Horticoccus luteus</name>
    <dbReference type="NCBI Taxonomy" id="2862869"/>
    <lineage>
        <taxon>Bacteria</taxon>
        <taxon>Pseudomonadati</taxon>
        <taxon>Verrucomicrobiota</taxon>
        <taxon>Opitutia</taxon>
        <taxon>Opitutales</taxon>
        <taxon>Opitutaceae</taxon>
        <taxon>Horticoccus</taxon>
    </lineage>
</organism>
<evidence type="ECO:0000313" key="7">
    <source>
        <dbReference type="EMBL" id="QYM79376.1"/>
    </source>
</evidence>
<gene>
    <name evidence="7" type="ORF">K0B96_01790</name>
</gene>
<dbReference type="Pfam" id="PF08281">
    <property type="entry name" value="Sigma70_r4_2"/>
    <property type="match status" value="1"/>
</dbReference>
<evidence type="ECO:0000313" key="8">
    <source>
        <dbReference type="Proteomes" id="UP000825051"/>
    </source>
</evidence>
<keyword evidence="8" id="KW-1185">Reference proteome</keyword>
<dbReference type="KEGG" id="ole:K0B96_01790"/>
<dbReference type="Proteomes" id="UP000825051">
    <property type="component" value="Chromosome"/>
</dbReference>
<dbReference type="GO" id="GO:0003677">
    <property type="term" value="F:DNA binding"/>
    <property type="evidence" value="ECO:0007669"/>
    <property type="project" value="InterPro"/>
</dbReference>
<evidence type="ECO:0000259" key="6">
    <source>
        <dbReference type="Pfam" id="PF08281"/>
    </source>
</evidence>
<dbReference type="InterPro" id="IPR013325">
    <property type="entry name" value="RNA_pol_sigma_r2"/>
</dbReference>
<evidence type="ECO:0000256" key="4">
    <source>
        <dbReference type="ARBA" id="ARBA00023163"/>
    </source>
</evidence>
<dbReference type="AlphaFoldDB" id="A0A8F9XLM5"/>
<reference evidence="7" key="1">
    <citation type="submission" date="2021-08" db="EMBL/GenBank/DDBJ databases">
        <title>Genome of a novel bacterium of the phylum Verrucomicrobia, Oleiharenicola sp. KSB-15.</title>
        <authorList>
            <person name="Chung J.-H."/>
            <person name="Ahn J.-H."/>
            <person name="Yoon Y."/>
            <person name="Kim D.-Y."/>
            <person name="An S.-H."/>
            <person name="Park I."/>
            <person name="Yeon J."/>
        </authorList>
    </citation>
    <scope>NUCLEOTIDE SEQUENCE</scope>
    <source>
        <strain evidence="7">KSB-15</strain>
    </source>
</reference>
<dbReference type="Gene3D" id="1.10.10.10">
    <property type="entry name" value="Winged helix-like DNA-binding domain superfamily/Winged helix DNA-binding domain"/>
    <property type="match status" value="1"/>
</dbReference>
<protein>
    <submittedName>
        <fullName evidence="7">Sigma-70 family RNA polymerase sigma factor</fullName>
    </submittedName>
</protein>
<feature type="domain" description="RNA polymerase sigma-70 region 2" evidence="5">
    <location>
        <begin position="30"/>
        <end position="99"/>
    </location>
</feature>
<name>A0A8F9XLM5_9BACT</name>
<dbReference type="RefSeq" id="WP_220163165.1">
    <property type="nucleotide sequence ID" value="NZ_CP080507.1"/>
</dbReference>
<keyword evidence="3" id="KW-0731">Sigma factor</keyword>
<comment type="similarity">
    <text evidence="1">Belongs to the sigma-70 factor family. ECF subfamily.</text>
</comment>
<evidence type="ECO:0000256" key="2">
    <source>
        <dbReference type="ARBA" id="ARBA00023015"/>
    </source>
</evidence>
<dbReference type="InterPro" id="IPR036388">
    <property type="entry name" value="WH-like_DNA-bd_sf"/>
</dbReference>
<proteinExistence type="inferred from homology"/>
<dbReference type="NCBIfam" id="TIGR02937">
    <property type="entry name" value="sigma70-ECF"/>
    <property type="match status" value="1"/>
</dbReference>
<dbReference type="SUPFAM" id="SSF88659">
    <property type="entry name" value="Sigma3 and sigma4 domains of RNA polymerase sigma factors"/>
    <property type="match status" value="1"/>
</dbReference>
<feature type="domain" description="RNA polymerase sigma factor 70 region 4 type 2" evidence="6">
    <location>
        <begin position="132"/>
        <end position="183"/>
    </location>
</feature>
<dbReference type="Pfam" id="PF04542">
    <property type="entry name" value="Sigma70_r2"/>
    <property type="match status" value="1"/>
</dbReference>
<keyword evidence="4" id="KW-0804">Transcription</keyword>
<evidence type="ECO:0000256" key="3">
    <source>
        <dbReference type="ARBA" id="ARBA00023082"/>
    </source>
</evidence>
<accession>A0A8F9XLM5</accession>
<dbReference type="PANTHER" id="PTHR43133:SF62">
    <property type="entry name" value="RNA POLYMERASE SIGMA FACTOR SIGZ"/>
    <property type="match status" value="1"/>
</dbReference>
<dbReference type="CDD" id="cd06171">
    <property type="entry name" value="Sigma70_r4"/>
    <property type="match status" value="1"/>
</dbReference>
<dbReference type="SUPFAM" id="SSF88946">
    <property type="entry name" value="Sigma2 domain of RNA polymerase sigma factors"/>
    <property type="match status" value="1"/>
</dbReference>
<dbReference type="GO" id="GO:0016987">
    <property type="term" value="F:sigma factor activity"/>
    <property type="evidence" value="ECO:0007669"/>
    <property type="project" value="UniProtKB-KW"/>
</dbReference>